<dbReference type="PANTHER" id="PTHR48081:SF33">
    <property type="entry name" value="KYNURENINE FORMAMIDASE"/>
    <property type="match status" value="1"/>
</dbReference>
<evidence type="ECO:0000259" key="2">
    <source>
        <dbReference type="Pfam" id="PF07859"/>
    </source>
</evidence>
<dbReference type="AlphaFoldDB" id="A0A1H2IHQ7"/>
<dbReference type="SUPFAM" id="SSF53474">
    <property type="entry name" value="alpha/beta-Hydrolases"/>
    <property type="match status" value="1"/>
</dbReference>
<dbReference type="Pfam" id="PF07859">
    <property type="entry name" value="Abhydrolase_3"/>
    <property type="match status" value="1"/>
</dbReference>
<dbReference type="STRING" id="158898.SAMN04488548_1341166"/>
<dbReference type="OrthoDB" id="255603at2"/>
<feature type="domain" description="Alpha/beta hydrolase fold-3" evidence="2">
    <location>
        <begin position="42"/>
        <end position="246"/>
    </location>
</feature>
<dbReference type="Proteomes" id="UP000183180">
    <property type="component" value="Unassembled WGS sequence"/>
</dbReference>
<dbReference type="Gene3D" id="3.40.50.1820">
    <property type="entry name" value="alpha/beta hydrolase"/>
    <property type="match status" value="1"/>
</dbReference>
<sequence length="264" mass="28190">MSAVRRCAVRRAKIEYGTEPSQFGHLYVPRDGIDAAAPARVVVLIHGGSWSVEYGSTIQTAVARTMSERGAVVWNIEYRRVGEPGGGWPNTGRDVLDAIRALDGPVRETLQEQEVDLTAIDFSSVGVVGHSAGGQLAVWAVGKLGARTATTTITTVVAQAAVLDTVAAADKQSLRALMGRPYSESPRRYEEASPMLAPVFDAHVVAITGDDDDLVPDIVSRRYVDDAISRGQSAELIVVPGEGHEAFVDPRTGCARQTIRVLGI</sequence>
<organism evidence="3 4">
    <name type="scientific">Gordonia westfalica</name>
    <dbReference type="NCBI Taxonomy" id="158898"/>
    <lineage>
        <taxon>Bacteria</taxon>
        <taxon>Bacillati</taxon>
        <taxon>Actinomycetota</taxon>
        <taxon>Actinomycetes</taxon>
        <taxon>Mycobacteriales</taxon>
        <taxon>Gordoniaceae</taxon>
        <taxon>Gordonia</taxon>
    </lineage>
</organism>
<name>A0A1H2IHQ7_9ACTN</name>
<dbReference type="RefSeq" id="WP_074852833.1">
    <property type="nucleotide sequence ID" value="NZ_FNLM01000034.1"/>
</dbReference>
<evidence type="ECO:0000313" key="3">
    <source>
        <dbReference type="EMBL" id="SDU43697.1"/>
    </source>
</evidence>
<proteinExistence type="predicted"/>
<dbReference type="InterPro" id="IPR029058">
    <property type="entry name" value="AB_hydrolase_fold"/>
</dbReference>
<dbReference type="InterPro" id="IPR013094">
    <property type="entry name" value="AB_hydrolase_3"/>
</dbReference>
<gene>
    <name evidence="3" type="ORF">SAMN04488548_1341166</name>
</gene>
<evidence type="ECO:0000256" key="1">
    <source>
        <dbReference type="ARBA" id="ARBA00022801"/>
    </source>
</evidence>
<dbReference type="PANTHER" id="PTHR48081">
    <property type="entry name" value="AB HYDROLASE SUPERFAMILY PROTEIN C4A8.06C"/>
    <property type="match status" value="1"/>
</dbReference>
<dbReference type="GO" id="GO:0016787">
    <property type="term" value="F:hydrolase activity"/>
    <property type="evidence" value="ECO:0007669"/>
    <property type="project" value="UniProtKB-KW"/>
</dbReference>
<dbReference type="InterPro" id="IPR050300">
    <property type="entry name" value="GDXG_lipolytic_enzyme"/>
</dbReference>
<keyword evidence="1" id="KW-0378">Hydrolase</keyword>
<dbReference type="EMBL" id="FNLM01000034">
    <property type="protein sequence ID" value="SDU43697.1"/>
    <property type="molecule type" value="Genomic_DNA"/>
</dbReference>
<reference evidence="3 4" key="1">
    <citation type="submission" date="2016-10" db="EMBL/GenBank/DDBJ databases">
        <authorList>
            <person name="de Groot N.N."/>
        </authorList>
    </citation>
    <scope>NUCLEOTIDE SEQUENCE [LARGE SCALE GENOMIC DNA]</scope>
    <source>
        <strain evidence="3 4">DSM 44215</strain>
    </source>
</reference>
<accession>A0A1H2IHQ7</accession>
<evidence type="ECO:0000313" key="4">
    <source>
        <dbReference type="Proteomes" id="UP000183180"/>
    </source>
</evidence>
<protein>
    <submittedName>
        <fullName evidence="3">Acetyl esterase/lipase</fullName>
    </submittedName>
</protein>